<reference evidence="1" key="1">
    <citation type="journal article" date="2015" name="Nature">
        <title>Complex archaea that bridge the gap between prokaryotes and eukaryotes.</title>
        <authorList>
            <person name="Spang A."/>
            <person name="Saw J.H."/>
            <person name="Jorgensen S.L."/>
            <person name="Zaremba-Niedzwiedzka K."/>
            <person name="Martijn J."/>
            <person name="Lind A.E."/>
            <person name="van Eijk R."/>
            <person name="Schleper C."/>
            <person name="Guy L."/>
            <person name="Ettema T.J."/>
        </authorList>
    </citation>
    <scope>NUCLEOTIDE SEQUENCE</scope>
</reference>
<name>A0A0F9DFF5_9ZZZZ</name>
<protein>
    <submittedName>
        <fullName evidence="1">Uncharacterized protein</fullName>
    </submittedName>
</protein>
<dbReference type="AlphaFoldDB" id="A0A0F9DFF5"/>
<sequence length="333" mass="36282">RGRLGTGNVAQFFQATTWAPQMTVSPVQYVGYLFHSDAFIRQQAWRDFASFLAAGLSVMGLAKVSGYEVGDDPLSSSFGKVTTGLTHVNIWGPWQVQARFAAQFATGEKAPASGGPSKPKDRLSTAWDFFRSRLAPQYGLAVDVAGEETYIGDPVTVGGEAESLGLPLAYQDALDAFKEYGLLGGATVGGIAATGVGIQTYGGDPSSLLRDMPKWEGVDVELERDIREFRREVQLEHNDEQRLFQLGQGPEPGPLADLALTMGNNTGRAELGTRVAQSERGDLPLSESTLAFVMENQDTLSDEDLQWNIPEPLARYLSDENWDRWNKATVEGR</sequence>
<comment type="caution">
    <text evidence="1">The sequence shown here is derived from an EMBL/GenBank/DDBJ whole genome shotgun (WGS) entry which is preliminary data.</text>
</comment>
<evidence type="ECO:0000313" key="1">
    <source>
        <dbReference type="EMBL" id="KKL10718.1"/>
    </source>
</evidence>
<dbReference type="EMBL" id="LAZR01041945">
    <property type="protein sequence ID" value="KKL10718.1"/>
    <property type="molecule type" value="Genomic_DNA"/>
</dbReference>
<gene>
    <name evidence="1" type="ORF">LCGC14_2553010</name>
</gene>
<organism evidence="1">
    <name type="scientific">marine sediment metagenome</name>
    <dbReference type="NCBI Taxonomy" id="412755"/>
    <lineage>
        <taxon>unclassified sequences</taxon>
        <taxon>metagenomes</taxon>
        <taxon>ecological metagenomes</taxon>
    </lineage>
</organism>
<accession>A0A0F9DFF5</accession>
<proteinExistence type="predicted"/>
<feature type="non-terminal residue" evidence="1">
    <location>
        <position position="1"/>
    </location>
</feature>